<dbReference type="Proteomes" id="UP000002729">
    <property type="component" value="Unassembled WGS sequence"/>
</dbReference>
<name>F0Y5Y0_AURAN</name>
<protein>
    <submittedName>
        <fullName evidence="2">Uncharacterized protein</fullName>
    </submittedName>
</protein>
<dbReference type="RefSeq" id="XP_009035759.1">
    <property type="nucleotide sequence ID" value="XM_009037511.1"/>
</dbReference>
<gene>
    <name evidence="2" type="ORF">AURANDRAFT_63232</name>
</gene>
<dbReference type="GeneID" id="20224242"/>
<sequence length="755" mass="81279">MPGYRDGYKRAFGSGGFVDNHGQLRRDDEGRFVLKDQGVAEVARRLADRGQVSSVDDMYAHAVHSPPSVALNELDGLDRYQRKPRGERARVARDAAGLKVLLAQNPTPSLEDAVKHLSDIVTATGTRFAVELIKVSEFVPGASPQANDTVLVVVLLVALRGQKPDDAFNRRSATTKELGRILDLISAIGTIMPFYLLVFEACVLPGEDQGLFSHKVLEEEEDGRFVQLRFNPRSALTDITSAPALRDPSAEINSALLRLIKGDYAVVLSSRGAQRAWNHIEKLLPSDKQPVTVEQCAHLSLNQTCKAARVGAVGAFSRAIGLLNYSGVAFGPGAALADGGEELDDAAADDDDDDDGGDDDDDDDDDGFCGDDDDQDAAVEPLEAVAVDGGGDDDAARPPSQLVVWARGGFSFKVPSFTVEVVNEAGYRRYKHDSGEVALLSFRDATAFAAKHADDPSLTPRAVFGAIVAQVPSFTVEVVNETGLRRYKHDSGEVAALLSFRDATAFAAKHADDPSLTPRAVFGAIVAKVPRFTVEVVNETGARRYKHDSGEVALLSFRDATAFAAKHADHPNLTPRAVFDAIVARVPGFTVEVFDESTGDRRYKHDSGEVAALLSFRDATAFAAKHADHPNLTPRAVFGAIGAKVPRFTVEVVNEAAARRYKHDSGRFPAVSLTVARKIATMLASLSSVADSDVDHAFRTCAPAAYMNRINPVAVFMSDPLAILTPQHRQELNSMGQNELEALLSMSLSQVAPRE</sequence>
<keyword evidence="3" id="KW-1185">Reference proteome</keyword>
<organism evidence="3">
    <name type="scientific">Aureococcus anophagefferens</name>
    <name type="common">Harmful bloom alga</name>
    <dbReference type="NCBI Taxonomy" id="44056"/>
    <lineage>
        <taxon>Eukaryota</taxon>
        <taxon>Sar</taxon>
        <taxon>Stramenopiles</taxon>
        <taxon>Ochrophyta</taxon>
        <taxon>Pelagophyceae</taxon>
        <taxon>Pelagomonadales</taxon>
        <taxon>Pelagomonadaceae</taxon>
        <taxon>Aureococcus</taxon>
    </lineage>
</organism>
<accession>F0Y5Y0</accession>
<evidence type="ECO:0000256" key="1">
    <source>
        <dbReference type="SAM" id="MobiDB-lite"/>
    </source>
</evidence>
<reference evidence="2 3" key="1">
    <citation type="journal article" date="2011" name="Proc. Natl. Acad. Sci. U.S.A.">
        <title>Niche of harmful alga Aureococcus anophagefferens revealed through ecogenomics.</title>
        <authorList>
            <person name="Gobler C.J."/>
            <person name="Berry D.L."/>
            <person name="Dyhrman S.T."/>
            <person name="Wilhelm S.W."/>
            <person name="Salamov A."/>
            <person name="Lobanov A.V."/>
            <person name="Zhang Y."/>
            <person name="Collier J.L."/>
            <person name="Wurch L.L."/>
            <person name="Kustka A.B."/>
            <person name="Dill B.D."/>
            <person name="Shah M."/>
            <person name="VerBerkmoes N.C."/>
            <person name="Kuo A."/>
            <person name="Terry A."/>
            <person name="Pangilinan J."/>
            <person name="Lindquist E.A."/>
            <person name="Lucas S."/>
            <person name="Paulsen I.T."/>
            <person name="Hattenrath-Lehmann T.K."/>
            <person name="Talmage S.C."/>
            <person name="Walker E.A."/>
            <person name="Koch F."/>
            <person name="Burson A.M."/>
            <person name="Marcoval M.A."/>
            <person name="Tang Y.Z."/>
            <person name="Lecleir G.R."/>
            <person name="Coyne K.J."/>
            <person name="Berg G.M."/>
            <person name="Bertrand E.M."/>
            <person name="Saito M.A."/>
            <person name="Gladyshev V.N."/>
            <person name="Grigoriev I.V."/>
        </authorList>
    </citation>
    <scope>NUCLEOTIDE SEQUENCE [LARGE SCALE GENOMIC DNA]</scope>
    <source>
        <strain evidence="3">CCMP 1984</strain>
    </source>
</reference>
<evidence type="ECO:0000313" key="2">
    <source>
        <dbReference type="EMBL" id="EGB09715.1"/>
    </source>
</evidence>
<evidence type="ECO:0000313" key="3">
    <source>
        <dbReference type="Proteomes" id="UP000002729"/>
    </source>
</evidence>
<dbReference type="EMBL" id="GL833125">
    <property type="protein sequence ID" value="EGB09715.1"/>
    <property type="molecule type" value="Genomic_DNA"/>
</dbReference>
<dbReference type="InParanoid" id="F0Y5Y0"/>
<feature type="region of interest" description="Disordered" evidence="1">
    <location>
        <begin position="343"/>
        <end position="375"/>
    </location>
</feature>
<proteinExistence type="predicted"/>
<dbReference type="KEGG" id="aaf:AURANDRAFT_63232"/>
<dbReference type="AlphaFoldDB" id="F0Y5Y0"/>